<protein>
    <submittedName>
        <fullName evidence="7">Rhombosortase</fullName>
        <ecNumber evidence="7">3.4.21.-</ecNumber>
    </submittedName>
</protein>
<dbReference type="EC" id="3.4.21.-" evidence="7"/>
<feature type="transmembrane region" description="Helical" evidence="5">
    <location>
        <begin position="80"/>
        <end position="99"/>
    </location>
</feature>
<evidence type="ECO:0000313" key="7">
    <source>
        <dbReference type="EMBL" id="TYC58411.1"/>
    </source>
</evidence>
<dbReference type="OrthoDB" id="9182465at2"/>
<dbReference type="EMBL" id="SDKK01000009">
    <property type="protein sequence ID" value="TYC58411.1"/>
    <property type="molecule type" value="Genomic_DNA"/>
</dbReference>
<feature type="transmembrane region" description="Helical" evidence="5">
    <location>
        <begin position="111"/>
        <end position="135"/>
    </location>
</feature>
<organism evidence="7 8">
    <name type="scientific">Zoogloea oleivorans</name>
    <dbReference type="NCBI Taxonomy" id="1552750"/>
    <lineage>
        <taxon>Bacteria</taxon>
        <taxon>Pseudomonadati</taxon>
        <taxon>Pseudomonadota</taxon>
        <taxon>Betaproteobacteria</taxon>
        <taxon>Rhodocyclales</taxon>
        <taxon>Zoogloeaceae</taxon>
        <taxon>Zoogloea</taxon>
    </lineage>
</organism>
<evidence type="ECO:0000256" key="5">
    <source>
        <dbReference type="SAM" id="Phobius"/>
    </source>
</evidence>
<dbReference type="InterPro" id="IPR035952">
    <property type="entry name" value="Rhomboid-like_sf"/>
</dbReference>
<dbReference type="InterPro" id="IPR023826">
    <property type="entry name" value="Rhom-like_SP_proteobac"/>
</dbReference>
<reference evidence="7 8" key="1">
    <citation type="submission" date="2019-01" db="EMBL/GenBank/DDBJ databases">
        <title>Zoogloea oleivorans genome sequencing and assembly.</title>
        <authorList>
            <person name="Tancsics A."/>
            <person name="Farkas M."/>
            <person name="Kriszt B."/>
            <person name="Maroti G."/>
            <person name="Horvath B."/>
        </authorList>
    </citation>
    <scope>NUCLEOTIDE SEQUENCE [LARGE SCALE GENOMIC DNA]</scope>
    <source>
        <strain evidence="7 8">Buc</strain>
    </source>
</reference>
<evidence type="ECO:0000313" key="8">
    <source>
        <dbReference type="Proteomes" id="UP000389128"/>
    </source>
</evidence>
<gene>
    <name evidence="7" type="primary">rrtA</name>
    <name evidence="7" type="ORF">ETQ85_11045</name>
</gene>
<dbReference type="Gene3D" id="1.20.1540.10">
    <property type="entry name" value="Rhomboid-like"/>
    <property type="match status" value="1"/>
</dbReference>
<keyword evidence="3 5" id="KW-1133">Transmembrane helix</keyword>
<dbReference type="Proteomes" id="UP000389128">
    <property type="component" value="Unassembled WGS sequence"/>
</dbReference>
<dbReference type="GO" id="GO:0004252">
    <property type="term" value="F:serine-type endopeptidase activity"/>
    <property type="evidence" value="ECO:0007669"/>
    <property type="project" value="InterPro"/>
</dbReference>
<comment type="subcellular location">
    <subcellularLocation>
        <location evidence="1">Membrane</location>
        <topology evidence="1">Multi-pass membrane protein</topology>
    </subcellularLocation>
</comment>
<dbReference type="Pfam" id="PF01694">
    <property type="entry name" value="Rhomboid"/>
    <property type="match status" value="1"/>
</dbReference>
<accession>A0A6C2CX73</accession>
<keyword evidence="7" id="KW-0378">Hydrolase</keyword>
<evidence type="ECO:0000256" key="3">
    <source>
        <dbReference type="ARBA" id="ARBA00022989"/>
    </source>
</evidence>
<dbReference type="AlphaFoldDB" id="A0A6C2CX73"/>
<keyword evidence="8" id="KW-1185">Reference proteome</keyword>
<feature type="domain" description="Peptidase S54 rhomboid" evidence="6">
    <location>
        <begin position="41"/>
        <end position="175"/>
    </location>
</feature>
<feature type="transmembrane region" description="Helical" evidence="5">
    <location>
        <begin position="12"/>
        <end position="30"/>
    </location>
</feature>
<name>A0A6C2CX73_9RHOO</name>
<proteinExistence type="predicted"/>
<sequence length="187" mass="19859">MPASVVVAENRLLLVALGFIVVANLLPADLMEFNRPAILGGQLWRLWTGQFCHWSTLHLAGNLAAIAGLALVAGKPICRWLVLLPVAAPLLSLFLLATTPEMEHYRGLSGLVAMLVVGAAVEGGTIGWILAIAWIGKLTFDIFSGTPSPLLPDGIVTSWQSHVGGLLLGLLAAAGFRLRDTRKPSRP</sequence>
<keyword evidence="4 5" id="KW-0472">Membrane</keyword>
<dbReference type="GO" id="GO:0016020">
    <property type="term" value="C:membrane"/>
    <property type="evidence" value="ECO:0007669"/>
    <property type="project" value="UniProtKB-SubCell"/>
</dbReference>
<dbReference type="InterPro" id="IPR022764">
    <property type="entry name" value="Peptidase_S54_rhomboid_dom"/>
</dbReference>
<comment type="caution">
    <text evidence="7">The sequence shown here is derived from an EMBL/GenBank/DDBJ whole genome shotgun (WGS) entry which is preliminary data.</text>
</comment>
<dbReference type="NCBIfam" id="TIGR03902">
    <property type="entry name" value="rhom_GG_sort"/>
    <property type="match status" value="1"/>
</dbReference>
<keyword evidence="2 5" id="KW-0812">Transmembrane</keyword>
<evidence type="ECO:0000256" key="2">
    <source>
        <dbReference type="ARBA" id="ARBA00022692"/>
    </source>
</evidence>
<dbReference type="SUPFAM" id="SSF144091">
    <property type="entry name" value="Rhomboid-like"/>
    <property type="match status" value="1"/>
</dbReference>
<evidence type="ECO:0000259" key="6">
    <source>
        <dbReference type="Pfam" id="PF01694"/>
    </source>
</evidence>
<dbReference type="RefSeq" id="WP_148579111.1">
    <property type="nucleotide sequence ID" value="NZ_JAVEUW010000008.1"/>
</dbReference>
<feature type="transmembrane region" description="Helical" evidence="5">
    <location>
        <begin position="51"/>
        <end position="74"/>
    </location>
</feature>
<evidence type="ECO:0000256" key="4">
    <source>
        <dbReference type="ARBA" id="ARBA00023136"/>
    </source>
</evidence>
<evidence type="ECO:0000256" key="1">
    <source>
        <dbReference type="ARBA" id="ARBA00004141"/>
    </source>
</evidence>